<evidence type="ECO:0000256" key="1">
    <source>
        <dbReference type="ARBA" id="ARBA00010996"/>
    </source>
</evidence>
<keyword evidence="2" id="KW-0186">Copper</keyword>
<comment type="similarity">
    <text evidence="1">Belongs to the SCO1/2 family.</text>
</comment>
<feature type="disulfide bond" description="Redox-active" evidence="3">
    <location>
        <begin position="72"/>
        <end position="76"/>
    </location>
</feature>
<gene>
    <name evidence="4" type="ORF">C7419_105109</name>
</gene>
<organism evidence="4 5">
    <name type="scientific">Cupriavidus plantarum</name>
    <dbReference type="NCBI Taxonomy" id="942865"/>
    <lineage>
        <taxon>Bacteria</taxon>
        <taxon>Pseudomonadati</taxon>
        <taxon>Pseudomonadota</taxon>
        <taxon>Betaproteobacteria</taxon>
        <taxon>Burkholderiales</taxon>
        <taxon>Burkholderiaceae</taxon>
        <taxon>Cupriavidus</taxon>
    </lineage>
</organism>
<comment type="caution">
    <text evidence="4">The sequence shown here is derived from an EMBL/GenBank/DDBJ whole genome shotgun (WGS) entry which is preliminary data.</text>
</comment>
<dbReference type="GO" id="GO:0046872">
    <property type="term" value="F:metal ion binding"/>
    <property type="evidence" value="ECO:0007669"/>
    <property type="project" value="UniProtKB-KW"/>
</dbReference>
<dbReference type="Pfam" id="PF02630">
    <property type="entry name" value="SCO1-SenC"/>
    <property type="match status" value="1"/>
</dbReference>
<dbReference type="Proteomes" id="UP000245754">
    <property type="component" value="Unassembled WGS sequence"/>
</dbReference>
<reference evidence="4 5" key="1">
    <citation type="submission" date="2018-05" db="EMBL/GenBank/DDBJ databases">
        <title>Genomic Encyclopedia of Type Strains, Phase IV (KMG-V): Genome sequencing to study the core and pangenomes of soil and plant-associated prokaryotes.</title>
        <authorList>
            <person name="Whitman W."/>
        </authorList>
    </citation>
    <scope>NUCLEOTIDE SEQUENCE [LARGE SCALE GENOMIC DNA]</scope>
    <source>
        <strain evidence="4 5">SLV-132</strain>
    </source>
</reference>
<dbReference type="AlphaFoldDB" id="A0A316F7Q9"/>
<sequence>MSWTRRAWLRSISVTALAVASRDLAAHIGTGPVDPLVAAPDIWVLDSTGQRRRLPELLRGKATAVQTMFTGCSSVCPLQGAMFGAVQEGLDRNSGRRPKRLLSLSIDPLGDTPQSMQEWLRKMNAGPKWAGAIPVSDARDVRSALAGSPPDANLDRHTTQVYFFNAAAQLCWRSPSLPEPADVINVLDHLANT</sequence>
<keyword evidence="3" id="KW-1015">Disulfide bond</keyword>
<name>A0A316F7Q9_9BURK</name>
<evidence type="ECO:0000256" key="3">
    <source>
        <dbReference type="PIRSR" id="PIRSR603782-2"/>
    </source>
</evidence>
<accession>A0A316F7Q9</accession>
<dbReference type="RefSeq" id="WP_109584783.1">
    <property type="nucleotide sequence ID" value="NZ_JACBYU010000005.1"/>
</dbReference>
<feature type="binding site" evidence="2">
    <location>
        <position position="76"/>
    </location>
    <ligand>
        <name>Cu cation</name>
        <dbReference type="ChEBI" id="CHEBI:23378"/>
    </ligand>
</feature>
<dbReference type="InterPro" id="IPR036249">
    <property type="entry name" value="Thioredoxin-like_sf"/>
</dbReference>
<dbReference type="InterPro" id="IPR003782">
    <property type="entry name" value="SCO1/SenC"/>
</dbReference>
<protein>
    <submittedName>
        <fullName evidence="4">Protein SCO1/2</fullName>
    </submittedName>
</protein>
<dbReference type="Gene3D" id="3.40.30.10">
    <property type="entry name" value="Glutaredoxin"/>
    <property type="match status" value="1"/>
</dbReference>
<proteinExistence type="inferred from homology"/>
<evidence type="ECO:0000256" key="2">
    <source>
        <dbReference type="PIRSR" id="PIRSR603782-1"/>
    </source>
</evidence>
<evidence type="ECO:0000313" key="4">
    <source>
        <dbReference type="EMBL" id="PWK33115.1"/>
    </source>
</evidence>
<dbReference type="CDD" id="cd02968">
    <property type="entry name" value="SCO"/>
    <property type="match status" value="1"/>
</dbReference>
<keyword evidence="5" id="KW-1185">Reference proteome</keyword>
<keyword evidence="2" id="KW-0479">Metal-binding</keyword>
<evidence type="ECO:0000313" key="5">
    <source>
        <dbReference type="Proteomes" id="UP000245754"/>
    </source>
</evidence>
<dbReference type="SUPFAM" id="SSF52833">
    <property type="entry name" value="Thioredoxin-like"/>
    <property type="match status" value="1"/>
</dbReference>
<dbReference type="EMBL" id="QGGT01000005">
    <property type="protein sequence ID" value="PWK33115.1"/>
    <property type="molecule type" value="Genomic_DNA"/>
</dbReference>
<feature type="binding site" evidence="2">
    <location>
        <position position="72"/>
    </location>
    <ligand>
        <name>Cu cation</name>
        <dbReference type="ChEBI" id="CHEBI:23378"/>
    </ligand>
</feature>